<dbReference type="SUPFAM" id="SSF64288">
    <property type="entry name" value="Chorismate lyase-like"/>
    <property type="match status" value="1"/>
</dbReference>
<keyword evidence="8" id="KW-1185">Reference proteome</keyword>
<dbReference type="InterPro" id="IPR036388">
    <property type="entry name" value="WH-like_DNA-bd_sf"/>
</dbReference>
<dbReference type="Gene3D" id="1.10.10.10">
    <property type="entry name" value="Winged helix-like DNA-binding domain superfamily/Winged helix DNA-binding domain"/>
    <property type="match status" value="1"/>
</dbReference>
<protein>
    <recommendedName>
        <fullName evidence="4">Histidine utilization repressor</fullName>
    </recommendedName>
</protein>
<dbReference type="PANTHER" id="PTHR44846:SF16">
    <property type="entry name" value="TRANSCRIPTIONAL REGULATOR PHNF-RELATED"/>
    <property type="match status" value="1"/>
</dbReference>
<evidence type="ECO:0000256" key="5">
    <source>
        <dbReference type="SAM" id="MobiDB-lite"/>
    </source>
</evidence>
<dbReference type="PROSITE" id="PS50949">
    <property type="entry name" value="HTH_GNTR"/>
    <property type="match status" value="1"/>
</dbReference>
<dbReference type="EMBL" id="CAJZAH010000001">
    <property type="protein sequence ID" value="CAG9165348.1"/>
    <property type="molecule type" value="Genomic_DNA"/>
</dbReference>
<evidence type="ECO:0000313" key="8">
    <source>
        <dbReference type="Proteomes" id="UP000721236"/>
    </source>
</evidence>
<dbReference type="Pfam" id="PF07702">
    <property type="entry name" value="UTRA"/>
    <property type="match status" value="1"/>
</dbReference>
<evidence type="ECO:0000256" key="1">
    <source>
        <dbReference type="ARBA" id="ARBA00023015"/>
    </source>
</evidence>
<evidence type="ECO:0000313" key="7">
    <source>
        <dbReference type="EMBL" id="CAG9165348.1"/>
    </source>
</evidence>
<dbReference type="InterPro" id="IPR000524">
    <property type="entry name" value="Tscrpt_reg_HTH_GntR"/>
</dbReference>
<dbReference type="Pfam" id="PF00392">
    <property type="entry name" value="GntR"/>
    <property type="match status" value="1"/>
</dbReference>
<dbReference type="Gene3D" id="3.40.1410.10">
    <property type="entry name" value="Chorismate lyase-like"/>
    <property type="match status" value="1"/>
</dbReference>
<evidence type="ECO:0000256" key="4">
    <source>
        <dbReference type="NCBIfam" id="TIGR02018"/>
    </source>
</evidence>
<dbReference type="SUPFAM" id="SSF46785">
    <property type="entry name" value="Winged helix' DNA-binding domain"/>
    <property type="match status" value="1"/>
</dbReference>
<dbReference type="RefSeq" id="WP_222209290.1">
    <property type="nucleotide sequence ID" value="NZ_CAJZAH010000001.1"/>
</dbReference>
<dbReference type="NCBIfam" id="TIGR02018">
    <property type="entry name" value="his_ut_repres"/>
    <property type="match status" value="1"/>
</dbReference>
<dbReference type="Proteomes" id="UP000721236">
    <property type="component" value="Unassembled WGS sequence"/>
</dbReference>
<proteinExistence type="predicted"/>
<evidence type="ECO:0000256" key="2">
    <source>
        <dbReference type="ARBA" id="ARBA00023125"/>
    </source>
</evidence>
<dbReference type="PRINTS" id="PR00035">
    <property type="entry name" value="HTHGNTR"/>
</dbReference>
<keyword evidence="2" id="KW-0238">DNA-binding</keyword>
<organism evidence="7 8">
    <name type="scientific">Cupriavidus respiraculi</name>
    <dbReference type="NCBI Taxonomy" id="195930"/>
    <lineage>
        <taxon>Bacteria</taxon>
        <taxon>Pseudomonadati</taxon>
        <taxon>Pseudomonadota</taxon>
        <taxon>Betaproteobacteria</taxon>
        <taxon>Burkholderiales</taxon>
        <taxon>Burkholderiaceae</taxon>
        <taxon>Cupriavidus</taxon>
    </lineage>
</organism>
<feature type="domain" description="HTH gntR-type" evidence="6">
    <location>
        <begin position="24"/>
        <end position="92"/>
    </location>
</feature>
<evidence type="ECO:0000259" key="6">
    <source>
        <dbReference type="PROSITE" id="PS50949"/>
    </source>
</evidence>
<dbReference type="CDD" id="cd07377">
    <property type="entry name" value="WHTH_GntR"/>
    <property type="match status" value="1"/>
</dbReference>
<sequence length="257" mass="28413">MTRARTAASTAATEPPAAASPVPTPAFQRIKDHVLAQIGEGAWTEGDAIPPEMRLAEQFGVSRMTVNRALNELEAEGVLTRRKGAGTYVAPQKYQATLVEIRSIADEIRLRGHRHRSALYRLERQRATKALAAQFGLAPRSMLFHSLILHYENDTPIQVEDRWVNPALVPAYLDLDFGAVTPNEHLMKVAPLQRVEYQIEARLPTAEVAGMLAIAPDEPALVLRRRTFSRDAVASLAVLWHPGGRYQFAGTLGQPLR</sequence>
<dbReference type="InterPro" id="IPR011663">
    <property type="entry name" value="UTRA"/>
</dbReference>
<dbReference type="InterPro" id="IPR036390">
    <property type="entry name" value="WH_DNA-bd_sf"/>
</dbReference>
<dbReference type="SMART" id="SM00866">
    <property type="entry name" value="UTRA"/>
    <property type="match status" value="1"/>
</dbReference>
<feature type="compositionally biased region" description="Low complexity" evidence="5">
    <location>
        <begin position="1"/>
        <end position="21"/>
    </location>
</feature>
<dbReference type="PANTHER" id="PTHR44846">
    <property type="entry name" value="MANNOSYL-D-GLYCERATE TRANSPORT/METABOLISM SYSTEM REPRESSOR MNGR-RELATED"/>
    <property type="match status" value="1"/>
</dbReference>
<dbReference type="SMART" id="SM00345">
    <property type="entry name" value="HTH_GNTR"/>
    <property type="match status" value="1"/>
</dbReference>
<keyword evidence="1" id="KW-0805">Transcription regulation</keyword>
<accession>A0ABM8WDJ5</accession>
<evidence type="ECO:0000256" key="3">
    <source>
        <dbReference type="ARBA" id="ARBA00023163"/>
    </source>
</evidence>
<comment type="caution">
    <text evidence="7">The sequence shown here is derived from an EMBL/GenBank/DDBJ whole genome shotgun (WGS) entry which is preliminary data.</text>
</comment>
<gene>
    <name evidence="7" type="primary">nagR_1</name>
    <name evidence="7" type="ORF">LMG21510_00049</name>
</gene>
<keyword evidence="3" id="KW-0804">Transcription</keyword>
<dbReference type="InterPro" id="IPR050679">
    <property type="entry name" value="Bact_HTH_transcr_reg"/>
</dbReference>
<feature type="region of interest" description="Disordered" evidence="5">
    <location>
        <begin position="1"/>
        <end position="24"/>
    </location>
</feature>
<dbReference type="InterPro" id="IPR010248">
    <property type="entry name" value="His_ut_repres"/>
</dbReference>
<dbReference type="InterPro" id="IPR028978">
    <property type="entry name" value="Chorismate_lyase_/UTRA_dom_sf"/>
</dbReference>
<name>A0ABM8WDJ5_9BURK</name>
<reference evidence="7 8" key="1">
    <citation type="submission" date="2021-08" db="EMBL/GenBank/DDBJ databases">
        <authorList>
            <person name="Peeters C."/>
        </authorList>
    </citation>
    <scope>NUCLEOTIDE SEQUENCE [LARGE SCALE GENOMIC DNA]</scope>
    <source>
        <strain evidence="7 8">LMG 21510</strain>
    </source>
</reference>